<dbReference type="Proteomes" id="UP000255177">
    <property type="component" value="Unassembled WGS sequence"/>
</dbReference>
<sequence length="349" mass="37687">MNSAHLLAAVSENFPCGDDLEYDPDFLQLERDAQGKPERVMGDAIQPAEPPQWRQIEQSCTALLQRSKDLRVTHFLLQSALALHGIAGLASTLQLINDLLRQYWPHVHPQLDADDDNDPTVRINALAGLVCETNIALLRESLLTRSRAFGPVSLRAALHASGLQHFASETLNADELGGALRDSDAEQLQATHEALQQAREATEAIEQYVNEQVGAASGVDLSALKQPLRQAAQILAEHAPASEQAANDTSEVSEVSEVSTAADSPASLASATPAAPVARASADIASRDEVLRSLDRILKYYARHEPSSPLPVLLNRAKNLVNADFAAIVRDLIPDGLSQFETLRGPETD</sequence>
<accession>A0A380STX2</accession>
<dbReference type="RefSeq" id="WP_115084882.1">
    <property type="nucleotide sequence ID" value="NZ_CBCSFG010000002.1"/>
</dbReference>
<dbReference type="NCBIfam" id="TIGR03363">
    <property type="entry name" value="VI_chp_8"/>
    <property type="match status" value="1"/>
</dbReference>
<evidence type="ECO:0000259" key="2">
    <source>
        <dbReference type="Pfam" id="PF06812"/>
    </source>
</evidence>
<dbReference type="InterPro" id="IPR017740">
    <property type="entry name" value="TssA-like"/>
</dbReference>
<keyword evidence="4" id="KW-1185">Reference proteome</keyword>
<protein>
    <submittedName>
        <fullName evidence="3">Type VI secretion protein ImpA</fullName>
    </submittedName>
</protein>
<evidence type="ECO:0000313" key="3">
    <source>
        <dbReference type="EMBL" id="SUQ61034.1"/>
    </source>
</evidence>
<dbReference type="PANTHER" id="PTHR37951">
    <property type="entry name" value="CYTOPLASMIC PROTEIN-RELATED"/>
    <property type="match status" value="1"/>
</dbReference>
<evidence type="ECO:0000256" key="1">
    <source>
        <dbReference type="SAM" id="MobiDB-lite"/>
    </source>
</evidence>
<reference evidence="4" key="1">
    <citation type="submission" date="2018-07" db="EMBL/GenBank/DDBJ databases">
        <authorList>
            <person name="Blom J."/>
        </authorList>
    </citation>
    <scope>NUCLEOTIDE SEQUENCE [LARGE SCALE GENOMIC DNA]</scope>
    <source>
        <strain evidence="4">CCOS 864</strain>
    </source>
</reference>
<gene>
    <name evidence="3" type="ORF">CCOS864_00439</name>
</gene>
<name>A0A380STX2_9PSED</name>
<feature type="compositionally biased region" description="Low complexity" evidence="1">
    <location>
        <begin position="250"/>
        <end position="280"/>
    </location>
</feature>
<organism evidence="3 4">
    <name type="scientific">Pseudomonas wadenswilerensis</name>
    <dbReference type="NCBI Taxonomy" id="1785161"/>
    <lineage>
        <taxon>Bacteria</taxon>
        <taxon>Pseudomonadati</taxon>
        <taxon>Pseudomonadota</taxon>
        <taxon>Gammaproteobacteria</taxon>
        <taxon>Pseudomonadales</taxon>
        <taxon>Pseudomonadaceae</taxon>
        <taxon>Pseudomonas</taxon>
    </lineage>
</organism>
<dbReference type="Pfam" id="PF06812">
    <property type="entry name" value="ImpA_N"/>
    <property type="match status" value="1"/>
</dbReference>
<proteinExistence type="predicted"/>
<dbReference type="InterPro" id="IPR010657">
    <property type="entry name" value="ImpA_N"/>
</dbReference>
<dbReference type="AlphaFoldDB" id="A0A380STX2"/>
<evidence type="ECO:0000313" key="4">
    <source>
        <dbReference type="Proteomes" id="UP000255177"/>
    </source>
</evidence>
<feature type="region of interest" description="Disordered" evidence="1">
    <location>
        <begin position="239"/>
        <end position="280"/>
    </location>
</feature>
<dbReference type="EMBL" id="UIDD01000001">
    <property type="protein sequence ID" value="SUQ61034.1"/>
    <property type="molecule type" value="Genomic_DNA"/>
</dbReference>
<feature type="domain" description="ImpA N-terminal" evidence="2">
    <location>
        <begin position="7"/>
        <end position="130"/>
    </location>
</feature>
<dbReference type="PANTHER" id="PTHR37951:SF1">
    <property type="entry name" value="TYPE VI SECRETION SYSTEM COMPONENT TSSA1"/>
    <property type="match status" value="1"/>
</dbReference>